<dbReference type="KEGG" id="bcad:DBX24_07520"/>
<organism evidence="1 2">
    <name type="scientific">Bergeyella cardium</name>
    <dbReference type="NCBI Taxonomy" id="1585976"/>
    <lineage>
        <taxon>Bacteria</taxon>
        <taxon>Pseudomonadati</taxon>
        <taxon>Bacteroidota</taxon>
        <taxon>Flavobacteriia</taxon>
        <taxon>Flavobacteriales</taxon>
        <taxon>Weeksellaceae</taxon>
        <taxon>Bergeyella</taxon>
    </lineage>
</organism>
<gene>
    <name evidence="1" type="ORF">DBX24_07520</name>
</gene>
<evidence type="ECO:0000313" key="1">
    <source>
        <dbReference type="EMBL" id="QHN65738.1"/>
    </source>
</evidence>
<proteinExistence type="predicted"/>
<sequence>MRFNINKIGSVLCVFLLTSCVYTKFEVYKSFENIETDTRYYKVEEKDGVYKWVEIGIHTIFGAGRKDYLTVSFKEELPKNMTIKSSNFGNIDSAYREDYKVFSKRINIKDIKSDTVYLEFNDNKRYKFYYNFEEK</sequence>
<dbReference type="EMBL" id="CP029149">
    <property type="protein sequence ID" value="QHN65738.1"/>
    <property type="molecule type" value="Genomic_DNA"/>
</dbReference>
<evidence type="ECO:0000313" key="2">
    <source>
        <dbReference type="Proteomes" id="UP000464318"/>
    </source>
</evidence>
<reference evidence="1 2" key="1">
    <citation type="submission" date="2018-04" db="EMBL/GenBank/DDBJ databases">
        <title>Characteristic and Complete Genome Sequencing of A Novel Member of Infective Endocarditis Causative Bacteria: Bergeyella cardium QL-PH.</title>
        <authorList>
            <person name="Pan H."/>
            <person name="Sun E."/>
            <person name="Zhang Y."/>
        </authorList>
    </citation>
    <scope>NUCLEOTIDE SEQUENCE [LARGE SCALE GENOMIC DNA]</scope>
    <source>
        <strain evidence="1 2">HPQL</strain>
    </source>
</reference>
<dbReference type="PROSITE" id="PS51257">
    <property type="entry name" value="PROKAR_LIPOPROTEIN"/>
    <property type="match status" value="1"/>
</dbReference>
<keyword evidence="2" id="KW-1185">Reference proteome</keyword>
<dbReference type="Proteomes" id="UP000464318">
    <property type="component" value="Chromosome"/>
</dbReference>
<dbReference type="RefSeq" id="WP_160224462.1">
    <property type="nucleotide sequence ID" value="NZ_CP029149.1"/>
</dbReference>
<accession>A0A6P1QVY3</accession>
<name>A0A6P1QVY3_9FLAO</name>
<protein>
    <submittedName>
        <fullName evidence="1">Uncharacterized protein</fullName>
    </submittedName>
</protein>
<dbReference type="AlphaFoldDB" id="A0A6P1QVY3"/>